<keyword evidence="1" id="KW-1133">Transmembrane helix</keyword>
<dbReference type="Pfam" id="PF00873">
    <property type="entry name" value="ACR_tran"/>
    <property type="match status" value="1"/>
</dbReference>
<feature type="transmembrane region" description="Helical" evidence="1">
    <location>
        <begin position="908"/>
        <end position="933"/>
    </location>
</feature>
<accession>A0ABT7K2Z2</accession>
<evidence type="ECO:0000313" key="2">
    <source>
        <dbReference type="EMBL" id="MDL2402981.1"/>
    </source>
</evidence>
<dbReference type="PRINTS" id="PR00702">
    <property type="entry name" value="ACRIFLAVINRP"/>
</dbReference>
<feature type="transmembrane region" description="Helical" evidence="1">
    <location>
        <begin position="428"/>
        <end position="451"/>
    </location>
</feature>
<keyword evidence="1" id="KW-0812">Transmembrane</keyword>
<feature type="transmembrane region" description="Helical" evidence="1">
    <location>
        <begin position="858"/>
        <end position="875"/>
    </location>
</feature>
<dbReference type="Gene3D" id="3.30.70.1430">
    <property type="entry name" value="Multidrug efflux transporter AcrB pore domain"/>
    <property type="match status" value="2"/>
</dbReference>
<feature type="transmembrane region" description="Helical" evidence="1">
    <location>
        <begin position="953"/>
        <end position="974"/>
    </location>
</feature>
<feature type="transmembrane region" description="Helical" evidence="1">
    <location>
        <begin position="463"/>
        <end position="487"/>
    </location>
</feature>
<dbReference type="Gene3D" id="3.30.70.1440">
    <property type="entry name" value="Multidrug efflux transporter AcrB pore domain"/>
    <property type="match status" value="1"/>
</dbReference>
<gene>
    <name evidence="2" type="ORF">PY649_29205</name>
</gene>
<sequence length="1039" mass="110703">MNVSSLFISRPIATSLLGVAILLGGILGFLFLPVAPLPQVDFPTIQVTTQLPGADPDTMAALVTAPLERPLGQIPSLASMTSSSAFGISQITLQFDLGRDIDGAAQDVQAAINAAGSTLPRTLPYPPTYSKVNPADTPIVTLALRSNSYSIRELSDFADTMMAQRLSEVSGVGNVSIQGGVKPAIRIQADLPRLASYGLALEDLRTAITNASVAGAKGALDGTQQSFTLAANDQIVDPNIYKSVIVAYRNNAPVQLKDVATVVEGLENNRVGAWYQGQPAVILDIMRQPGANVIQTVESVLKQIPRLKQALPAGISLDIVNDRTDTIRASIHDVQWTLVVSIGLVILVVLLFLRTVTATFIAGVALPLSLIATFGVMWFAGFSLDNLSLMALTIGTGFVVDDAIVMIENIARHIEEGESPMQAALKGAGEIGFTIISLTFSLIAVFIPLLFMTGIVGRMFREFALTLTIAVVVSAVISLTLTPMMCARILRKPKEDRGGLLAGTDRGMGRLIEGYRRSLVWAVNRSTFMLLVTVVTLAATIALYIFIPKGFLPPQDTGLITAVVETEPTTSFEAMKQTQETVANRLRKDPDVTGIVSVIGTSASNLTLNTGNLSLILKPRDERAASATEIIDRMRDEVADLPGIHVTFQSVRGISISTRASRAPYQYTLTGTDTATVVDWAEKLVQRLQQSSKLIDVASEVEMGGGRIFVNVDRETASRLGVSMQAVSDTLNDAFGQRQIATIYGQANQYRVILEAAPQYQSDPKSLDKLYVAGAGDTQVPLNAFTTAAFMTAPLVISHDEQFPAVTISFDLAKGASLSEAVTEVQAAERDIGMPNSIQRNYSGDAQEFASSLAGEPWLILAAVVTIYIVLGLLYESAVHPVTILSTLPSAGVGALLALMLFGQDLSIIALIGIVLLMGIVKKNAIMMIDFALEAERKEGLAPREAILKASILRFRPIMMTTLAALFGALPLALAHGTGAELRIPLGITIIGGLVLSQLLTLYTTPVIYLAFESLRARVVGRPTGAPAPELDEVVGGGT</sequence>
<dbReference type="Proteomes" id="UP001172645">
    <property type="component" value="Unassembled WGS sequence"/>
</dbReference>
<dbReference type="InterPro" id="IPR001036">
    <property type="entry name" value="Acrflvin-R"/>
</dbReference>
<feature type="transmembrane region" description="Helical" evidence="1">
    <location>
        <begin position="986"/>
        <end position="1012"/>
    </location>
</feature>
<dbReference type="Gene3D" id="3.30.2090.10">
    <property type="entry name" value="Multidrug efflux transporter AcrB TolC docking domain, DN and DC subdomains"/>
    <property type="match status" value="2"/>
</dbReference>
<keyword evidence="1" id="KW-0472">Membrane</keyword>
<dbReference type="SUPFAM" id="SSF82714">
    <property type="entry name" value="Multidrug efflux transporter AcrB TolC docking domain, DN and DC subdomains"/>
    <property type="match status" value="2"/>
</dbReference>
<keyword evidence="3" id="KW-1185">Reference proteome</keyword>
<evidence type="ECO:0000313" key="3">
    <source>
        <dbReference type="Proteomes" id="UP001172645"/>
    </source>
</evidence>
<feature type="transmembrane region" description="Helical" evidence="1">
    <location>
        <begin position="334"/>
        <end position="353"/>
    </location>
</feature>
<organism evidence="2 3">
    <name type="scientific">Rhizobium mayense</name>
    <dbReference type="NCBI Taxonomy" id="1312184"/>
    <lineage>
        <taxon>Bacteria</taxon>
        <taxon>Pseudomonadati</taxon>
        <taxon>Pseudomonadota</taxon>
        <taxon>Alphaproteobacteria</taxon>
        <taxon>Hyphomicrobiales</taxon>
        <taxon>Rhizobiaceae</taxon>
        <taxon>Rhizobium/Agrobacterium group</taxon>
        <taxon>Rhizobium</taxon>
    </lineage>
</organism>
<dbReference type="Gene3D" id="3.30.70.1320">
    <property type="entry name" value="Multidrug efflux transporter AcrB pore domain like"/>
    <property type="match status" value="1"/>
</dbReference>
<comment type="caution">
    <text evidence="2">The sequence shown here is derived from an EMBL/GenBank/DDBJ whole genome shotgun (WGS) entry which is preliminary data.</text>
</comment>
<evidence type="ECO:0000256" key="1">
    <source>
        <dbReference type="SAM" id="Phobius"/>
    </source>
</evidence>
<dbReference type="InterPro" id="IPR027463">
    <property type="entry name" value="AcrB_DN_DC_subdom"/>
</dbReference>
<feature type="transmembrane region" description="Helical" evidence="1">
    <location>
        <begin position="526"/>
        <end position="547"/>
    </location>
</feature>
<dbReference type="PANTHER" id="PTHR32063">
    <property type="match status" value="1"/>
</dbReference>
<protein>
    <submittedName>
        <fullName evidence="2">Efflux RND transporter permease subunit</fullName>
    </submittedName>
</protein>
<dbReference type="RefSeq" id="WP_285872390.1">
    <property type="nucleotide sequence ID" value="NZ_JARFYM010000036.1"/>
</dbReference>
<reference evidence="2" key="1">
    <citation type="submission" date="2023-06" db="EMBL/GenBank/DDBJ databases">
        <title>Phylogenetic Diversity of Rhizobium strains.</title>
        <authorList>
            <person name="Moura F.T."/>
            <person name="Helene L.C.F."/>
            <person name="Hungria M."/>
        </authorList>
    </citation>
    <scope>NUCLEOTIDE SEQUENCE</scope>
    <source>
        <strain evidence="2">CCGE526</strain>
    </source>
</reference>
<dbReference type="PANTHER" id="PTHR32063:SF78">
    <property type="entry name" value="ACRB_ACRD_ACRF FAMILY PROTEIN"/>
    <property type="match status" value="1"/>
</dbReference>
<proteinExistence type="predicted"/>
<dbReference type="SUPFAM" id="SSF82693">
    <property type="entry name" value="Multidrug efflux transporter AcrB pore domain, PN1, PN2, PC1 and PC2 subdomains"/>
    <property type="match status" value="3"/>
</dbReference>
<feature type="transmembrane region" description="Helical" evidence="1">
    <location>
        <begin position="12"/>
        <end position="32"/>
    </location>
</feature>
<feature type="transmembrane region" description="Helical" evidence="1">
    <location>
        <begin position="360"/>
        <end position="381"/>
    </location>
</feature>
<dbReference type="SUPFAM" id="SSF82866">
    <property type="entry name" value="Multidrug efflux transporter AcrB transmembrane domain"/>
    <property type="match status" value="2"/>
</dbReference>
<dbReference type="EMBL" id="JARFYM010000036">
    <property type="protein sequence ID" value="MDL2402981.1"/>
    <property type="molecule type" value="Genomic_DNA"/>
</dbReference>
<name>A0ABT7K2Z2_9HYPH</name>
<dbReference type="Gene3D" id="1.20.1640.10">
    <property type="entry name" value="Multidrug efflux transporter AcrB transmembrane domain"/>
    <property type="match status" value="2"/>
</dbReference>